<dbReference type="PANTHER" id="PTHR33401">
    <property type="entry name" value="LIGHT-HARVESTING COMPLEX-LIKE PROTEIN OHP2, CHLOROPLASTIC"/>
    <property type="match status" value="1"/>
</dbReference>
<comment type="caution">
    <text evidence="2">The sequence shown here is derived from an EMBL/GenBank/DDBJ whole genome shotgun (WGS) entry which is preliminary data.</text>
</comment>
<evidence type="ECO:0000313" key="3">
    <source>
        <dbReference type="Proteomes" id="UP001415857"/>
    </source>
</evidence>
<dbReference type="PANTHER" id="PTHR33401:SF2">
    <property type="entry name" value="OS03G0138400 PROTEIN"/>
    <property type="match status" value="1"/>
</dbReference>
<gene>
    <name evidence="2" type="ORF">L1049_027087</name>
</gene>
<accession>A0AAP0N6Y7</accession>
<sequence length="98" mass="10902">MDTTFAKPACLDNKPLSTTVNNQKEEVGVIATPEEDNESSTLLSKRRGGISKGPRESCLKVQWNDRNGKELVEVLRFEYSDESNTDDENSDSCNCAIM</sequence>
<dbReference type="Proteomes" id="UP001415857">
    <property type="component" value="Unassembled WGS sequence"/>
</dbReference>
<reference evidence="2 3" key="1">
    <citation type="journal article" date="2024" name="Plant J.">
        <title>Genome sequences and population genomics reveal climatic adaptation and genomic divergence between two closely related sweetgum species.</title>
        <authorList>
            <person name="Xu W.Q."/>
            <person name="Ren C.Q."/>
            <person name="Zhang X.Y."/>
            <person name="Comes H.P."/>
            <person name="Liu X.H."/>
            <person name="Li Y.G."/>
            <person name="Kettle C.J."/>
            <person name="Jalonen R."/>
            <person name="Gaisberger H."/>
            <person name="Ma Y.Z."/>
            <person name="Qiu Y.X."/>
        </authorList>
    </citation>
    <scope>NUCLEOTIDE SEQUENCE [LARGE SCALE GENOMIC DNA]</scope>
    <source>
        <strain evidence="2">Hangzhou</strain>
    </source>
</reference>
<protein>
    <submittedName>
        <fullName evidence="2">Uncharacterized protein</fullName>
    </submittedName>
</protein>
<dbReference type="EMBL" id="JBBPBK010000294">
    <property type="protein sequence ID" value="KAK9265854.1"/>
    <property type="molecule type" value="Genomic_DNA"/>
</dbReference>
<organism evidence="2 3">
    <name type="scientific">Liquidambar formosana</name>
    <name type="common">Formosan gum</name>
    <dbReference type="NCBI Taxonomy" id="63359"/>
    <lineage>
        <taxon>Eukaryota</taxon>
        <taxon>Viridiplantae</taxon>
        <taxon>Streptophyta</taxon>
        <taxon>Embryophyta</taxon>
        <taxon>Tracheophyta</taxon>
        <taxon>Spermatophyta</taxon>
        <taxon>Magnoliopsida</taxon>
        <taxon>eudicotyledons</taxon>
        <taxon>Gunneridae</taxon>
        <taxon>Pentapetalae</taxon>
        <taxon>Saxifragales</taxon>
        <taxon>Altingiaceae</taxon>
        <taxon>Liquidambar</taxon>
    </lineage>
</organism>
<feature type="region of interest" description="Disordered" evidence="1">
    <location>
        <begin position="33"/>
        <end position="54"/>
    </location>
</feature>
<keyword evidence="3" id="KW-1185">Reference proteome</keyword>
<proteinExistence type="predicted"/>
<evidence type="ECO:0000313" key="2">
    <source>
        <dbReference type="EMBL" id="KAK9265854.1"/>
    </source>
</evidence>
<dbReference type="AlphaFoldDB" id="A0AAP0N6Y7"/>
<name>A0AAP0N6Y7_LIQFO</name>
<evidence type="ECO:0000256" key="1">
    <source>
        <dbReference type="SAM" id="MobiDB-lite"/>
    </source>
</evidence>